<evidence type="ECO:0000256" key="1">
    <source>
        <dbReference type="SAM" id="Phobius"/>
    </source>
</evidence>
<feature type="transmembrane region" description="Helical" evidence="1">
    <location>
        <begin position="169"/>
        <end position="188"/>
    </location>
</feature>
<accession>A0A914QJU9</accession>
<organism evidence="3 4">
    <name type="scientific">Panagrolaimus davidi</name>
    <dbReference type="NCBI Taxonomy" id="227884"/>
    <lineage>
        <taxon>Eukaryota</taxon>
        <taxon>Metazoa</taxon>
        <taxon>Ecdysozoa</taxon>
        <taxon>Nematoda</taxon>
        <taxon>Chromadorea</taxon>
        <taxon>Rhabditida</taxon>
        <taxon>Tylenchina</taxon>
        <taxon>Panagrolaimomorpha</taxon>
        <taxon>Panagrolaimoidea</taxon>
        <taxon>Panagrolaimidae</taxon>
        <taxon>Panagrolaimus</taxon>
    </lineage>
</organism>
<protein>
    <submittedName>
        <fullName evidence="4">Uncharacterized protein</fullName>
    </submittedName>
</protein>
<dbReference type="AlphaFoldDB" id="A0A914QJU9"/>
<feature type="transmembrane region" description="Helical" evidence="1">
    <location>
        <begin position="83"/>
        <end position="108"/>
    </location>
</feature>
<keyword evidence="3" id="KW-1185">Reference proteome</keyword>
<keyword evidence="1" id="KW-1133">Transmembrane helix</keyword>
<keyword evidence="1" id="KW-0472">Membrane</keyword>
<evidence type="ECO:0000313" key="4">
    <source>
        <dbReference type="WBParaSite" id="PDA_v2.g27606.t1"/>
    </source>
</evidence>
<proteinExistence type="predicted"/>
<feature type="transmembrane region" description="Helical" evidence="1">
    <location>
        <begin position="129"/>
        <end position="157"/>
    </location>
</feature>
<evidence type="ECO:0000256" key="2">
    <source>
        <dbReference type="SAM" id="SignalP"/>
    </source>
</evidence>
<sequence length="213" mass="24800">MIIKNKYAAIRGTLDFILSKKFLTFLFLLHLFHETPALCTYAVAHSQTKNIEKAILEEWPQIEPYFIGQGCCAMHFSVSHWPYYFLLSCVICFTIGLPIVFYLAYRTFSYLHNQKQTMSSKTYKMHQQLLYSLIFQLVIPTATIFIPFTSLAVFLIIQADNVVYVGQAMYIISTYHSLLNTMLMVFFIKPYRDVIFKYVIQKKFTGITPLNSS</sequence>
<dbReference type="WBParaSite" id="PDA_v2.g27606.t1">
    <property type="protein sequence ID" value="PDA_v2.g27606.t1"/>
    <property type="gene ID" value="PDA_v2.g27606"/>
</dbReference>
<dbReference type="Pfam" id="PF10318">
    <property type="entry name" value="7TM_GPCR_Srh"/>
    <property type="match status" value="1"/>
</dbReference>
<keyword evidence="1" id="KW-0812">Transmembrane</keyword>
<reference evidence="4" key="1">
    <citation type="submission" date="2022-11" db="UniProtKB">
        <authorList>
            <consortium name="WormBaseParasite"/>
        </authorList>
    </citation>
    <scope>IDENTIFICATION</scope>
</reference>
<dbReference type="InterPro" id="IPR019422">
    <property type="entry name" value="7TM_GPCR_serpentine_rcpt_Srh"/>
</dbReference>
<dbReference type="SUPFAM" id="SSF81321">
    <property type="entry name" value="Family A G protein-coupled receptor-like"/>
    <property type="match status" value="1"/>
</dbReference>
<feature type="signal peptide" evidence="2">
    <location>
        <begin position="1"/>
        <end position="37"/>
    </location>
</feature>
<name>A0A914QJU9_9BILA</name>
<evidence type="ECO:0000313" key="3">
    <source>
        <dbReference type="Proteomes" id="UP000887578"/>
    </source>
</evidence>
<dbReference type="Proteomes" id="UP000887578">
    <property type="component" value="Unplaced"/>
</dbReference>
<dbReference type="PANTHER" id="PTHR46964">
    <property type="entry name" value="SERPENTINE RECEPTOR, CLASS I-RELATED"/>
    <property type="match status" value="1"/>
</dbReference>
<keyword evidence="2" id="KW-0732">Signal</keyword>
<feature type="chain" id="PRO_5037056012" evidence="2">
    <location>
        <begin position="38"/>
        <end position="213"/>
    </location>
</feature>